<dbReference type="SUPFAM" id="SSF52540">
    <property type="entry name" value="P-loop containing nucleoside triphosphate hydrolases"/>
    <property type="match status" value="1"/>
</dbReference>
<evidence type="ECO:0000256" key="14">
    <source>
        <dbReference type="ARBA" id="ARBA00047995"/>
    </source>
</evidence>
<keyword evidence="10" id="KW-0010">Activator</keyword>
<evidence type="ECO:0000256" key="11">
    <source>
        <dbReference type="ARBA" id="ARBA00023163"/>
    </source>
</evidence>
<feature type="region of interest" description="Disordered" evidence="16">
    <location>
        <begin position="1"/>
        <end position="21"/>
    </location>
</feature>
<evidence type="ECO:0000313" key="19">
    <source>
        <dbReference type="Proteomes" id="UP000054304"/>
    </source>
</evidence>
<dbReference type="GeneID" id="34684866"/>
<keyword evidence="4 15" id="KW-0227">DNA damage</keyword>
<dbReference type="GO" id="GO:0043138">
    <property type="term" value="F:3'-5' DNA helicase activity"/>
    <property type="evidence" value="ECO:0007669"/>
    <property type="project" value="EnsemblFungi"/>
</dbReference>
<dbReference type="Pfam" id="PF17856">
    <property type="entry name" value="TIP49_C"/>
    <property type="match status" value="1"/>
</dbReference>
<dbReference type="GO" id="GO:0000492">
    <property type="term" value="P:box C/D snoRNP assembly"/>
    <property type="evidence" value="ECO:0007669"/>
    <property type="project" value="EnsemblFungi"/>
</dbReference>
<dbReference type="GO" id="GO:0016887">
    <property type="term" value="F:ATP hydrolysis activity"/>
    <property type="evidence" value="ECO:0007669"/>
    <property type="project" value="RHEA"/>
</dbReference>
<evidence type="ECO:0000256" key="16">
    <source>
        <dbReference type="SAM" id="MobiDB-lite"/>
    </source>
</evidence>
<dbReference type="GO" id="GO:0006357">
    <property type="term" value="P:regulation of transcription by RNA polymerase II"/>
    <property type="evidence" value="ECO:0007669"/>
    <property type="project" value="EnsemblFungi"/>
</dbReference>
<dbReference type="InterPro" id="IPR003593">
    <property type="entry name" value="AAA+_ATPase"/>
</dbReference>
<dbReference type="Gene3D" id="2.40.50.360">
    <property type="entry name" value="RuvB-like helicase, domain II"/>
    <property type="match status" value="1"/>
</dbReference>
<evidence type="ECO:0000256" key="8">
    <source>
        <dbReference type="ARBA" id="ARBA00022853"/>
    </source>
</evidence>
<gene>
    <name evidence="18" type="ORF">LALA0_S03e02960g</name>
</gene>
<evidence type="ECO:0000256" key="4">
    <source>
        <dbReference type="ARBA" id="ARBA00022763"/>
    </source>
</evidence>
<feature type="domain" description="AAA+ ATPase" evidence="17">
    <location>
        <begin position="67"/>
        <end position="370"/>
    </location>
</feature>
<evidence type="ECO:0000313" key="18">
    <source>
        <dbReference type="EMBL" id="CEP61442.1"/>
    </source>
</evidence>
<dbReference type="GO" id="GO:0097255">
    <property type="term" value="C:R2TP complex"/>
    <property type="evidence" value="ECO:0007669"/>
    <property type="project" value="EnsemblFungi"/>
</dbReference>
<keyword evidence="8 15" id="KW-0156">Chromatin regulator</keyword>
<keyword evidence="19" id="KW-1185">Reference proteome</keyword>
<accession>A0A0C7MNJ1</accession>
<reference evidence="18 19" key="1">
    <citation type="submission" date="2014-12" db="EMBL/GenBank/DDBJ databases">
        <authorList>
            <person name="Neuveglise Cecile"/>
        </authorList>
    </citation>
    <scope>NUCLEOTIDE SEQUENCE [LARGE SCALE GENOMIC DNA]</scope>
    <source>
        <strain evidence="18 19">CBS 12615</strain>
    </source>
</reference>
<evidence type="ECO:0000256" key="15">
    <source>
        <dbReference type="RuleBase" id="RU363048"/>
    </source>
</evidence>
<keyword evidence="13 15" id="KW-0539">Nucleus</keyword>
<protein>
    <recommendedName>
        <fullName evidence="15">RuvB-like helicase</fullName>
        <ecNumber evidence="15">3.6.4.12</ecNumber>
    </recommendedName>
</protein>
<dbReference type="STRING" id="1245769.A0A0C7MNJ1"/>
<dbReference type="GO" id="GO:0043139">
    <property type="term" value="F:5'-3' DNA helicase activity"/>
    <property type="evidence" value="ECO:0007669"/>
    <property type="project" value="EnsemblFungi"/>
</dbReference>
<evidence type="ECO:0000259" key="17">
    <source>
        <dbReference type="SMART" id="SM00382"/>
    </source>
</evidence>
<dbReference type="SMART" id="SM00382">
    <property type="entry name" value="AAA"/>
    <property type="match status" value="1"/>
</dbReference>
<evidence type="ECO:0000256" key="3">
    <source>
        <dbReference type="ARBA" id="ARBA00022741"/>
    </source>
</evidence>
<comment type="subcellular location">
    <subcellularLocation>
        <location evidence="1 15">Nucleus</location>
    </subcellularLocation>
</comment>
<dbReference type="InterPro" id="IPR027417">
    <property type="entry name" value="P-loop_NTPase"/>
</dbReference>
<dbReference type="InterPro" id="IPR041048">
    <property type="entry name" value="RuvB-like_C"/>
</dbReference>
<dbReference type="InterPro" id="IPR027238">
    <property type="entry name" value="RuvB-like"/>
</dbReference>
<name>A0A0C7MNJ1_9SACH</name>
<dbReference type="FunFam" id="2.40.50.360:FF:000001">
    <property type="entry name" value="RuvB-like helicase"/>
    <property type="match status" value="1"/>
</dbReference>
<sequence length="459" mass="49543">MVQVSEVKESGAGNQGSTRTAAHTHIKGLGLDAQGVAKPVEGGFVGQVEAREACGVVVDLIKVKKMSGKAILLAGGPSTGKTALALAISQELGPKVPFCPLVGSELYSVEVKKTEALMENFRRAIGLRIKETKEVYEGEVTELAPQAAENPLGGYGKTIAHVIVGLKSAKGTKTLRLDPTVYESIERENVSVGDVVYIEANTGAVKRVGRSDAYATEFDLEAEEYVPLPKGEVHKKKEIVQDVTLHDLDVANARPQGGQDVVSMMGQLLKPKKTEITEKLRHEVNRVVAKYIDQGVAELIPGVLFIDEVNMLDIEIFTYLNRALESSIAPVVVLASNRGLTTVRGTDDIVSPHGIPPDLVDRLLIVRTLPYSRDEIRTIIERRAAVENLKTDSEALDLLATMGSQTSLRYALQLLSPCGILAKTSGRSEITQADVNEAKLLFLDAKRSTQIVQSSGDFL</sequence>
<dbReference type="InterPro" id="IPR042487">
    <property type="entry name" value="RuvBL1/2_DNA/RNA_bd_dom"/>
</dbReference>
<dbReference type="FunFam" id="1.10.8.60:FF:000010">
    <property type="entry name" value="RuvB-like helicase"/>
    <property type="match status" value="1"/>
</dbReference>
<dbReference type="GO" id="GO:0006338">
    <property type="term" value="P:chromatin remodeling"/>
    <property type="evidence" value="ECO:0007669"/>
    <property type="project" value="EnsemblFungi"/>
</dbReference>
<keyword evidence="11 15" id="KW-0804">Transcription</keyword>
<keyword evidence="5 15" id="KW-0378">Hydrolase</keyword>
<dbReference type="EC" id="3.6.4.12" evidence="15"/>
<evidence type="ECO:0000256" key="7">
    <source>
        <dbReference type="ARBA" id="ARBA00022840"/>
    </source>
</evidence>
<dbReference type="PANTHER" id="PTHR11093">
    <property type="entry name" value="RUVB-RELATED REPTIN AND PONTIN"/>
    <property type="match status" value="1"/>
</dbReference>
<evidence type="ECO:0000256" key="9">
    <source>
        <dbReference type="ARBA" id="ARBA00023015"/>
    </source>
</evidence>
<evidence type="ECO:0000256" key="2">
    <source>
        <dbReference type="ARBA" id="ARBA00007519"/>
    </source>
</evidence>
<dbReference type="Gene3D" id="3.40.50.300">
    <property type="entry name" value="P-loop containing nucleotide triphosphate hydrolases"/>
    <property type="match status" value="1"/>
</dbReference>
<proteinExistence type="inferred from homology"/>
<dbReference type="AlphaFoldDB" id="A0A0C7MNJ1"/>
<dbReference type="Pfam" id="PF06068">
    <property type="entry name" value="TIP49"/>
    <property type="match status" value="1"/>
</dbReference>
<dbReference type="OrthoDB" id="10060499at2759"/>
<keyword evidence="9 15" id="KW-0805">Transcription regulation</keyword>
<dbReference type="GO" id="GO:0006281">
    <property type="term" value="P:DNA repair"/>
    <property type="evidence" value="ECO:0007669"/>
    <property type="project" value="UniProtKB-KW"/>
</dbReference>
<keyword evidence="12 15" id="KW-0234">DNA repair</keyword>
<evidence type="ECO:0000256" key="5">
    <source>
        <dbReference type="ARBA" id="ARBA00022801"/>
    </source>
</evidence>
<evidence type="ECO:0000256" key="10">
    <source>
        <dbReference type="ARBA" id="ARBA00023159"/>
    </source>
</evidence>
<dbReference type="GO" id="GO:0031011">
    <property type="term" value="C:Ino80 complex"/>
    <property type="evidence" value="ECO:0007669"/>
    <property type="project" value="EnsemblFungi"/>
</dbReference>
<organism evidence="18 19">
    <name type="scientific">Lachancea lanzarotensis</name>
    <dbReference type="NCBI Taxonomy" id="1245769"/>
    <lineage>
        <taxon>Eukaryota</taxon>
        <taxon>Fungi</taxon>
        <taxon>Dikarya</taxon>
        <taxon>Ascomycota</taxon>
        <taxon>Saccharomycotina</taxon>
        <taxon>Saccharomycetes</taxon>
        <taxon>Saccharomycetales</taxon>
        <taxon>Saccharomycetaceae</taxon>
        <taxon>Lachancea</taxon>
    </lineage>
</organism>
<comment type="function">
    <text evidence="15">DNA helicase participates in several chromatin remodeling complexes, including the SWR1 and the INO80 complexes.</text>
</comment>
<evidence type="ECO:0000256" key="12">
    <source>
        <dbReference type="ARBA" id="ARBA00023204"/>
    </source>
</evidence>
<dbReference type="Proteomes" id="UP000054304">
    <property type="component" value="Unassembled WGS sequence"/>
</dbReference>
<dbReference type="EMBL" id="LN736362">
    <property type="protein sequence ID" value="CEP61442.1"/>
    <property type="molecule type" value="Genomic_DNA"/>
</dbReference>
<comment type="catalytic activity">
    <reaction evidence="14 15">
        <text>ATP + H2O = ADP + phosphate + H(+)</text>
        <dbReference type="Rhea" id="RHEA:13065"/>
        <dbReference type="ChEBI" id="CHEBI:15377"/>
        <dbReference type="ChEBI" id="CHEBI:15378"/>
        <dbReference type="ChEBI" id="CHEBI:30616"/>
        <dbReference type="ChEBI" id="CHEBI:43474"/>
        <dbReference type="ChEBI" id="CHEBI:456216"/>
        <dbReference type="EC" id="3.6.4.12"/>
    </reaction>
</comment>
<evidence type="ECO:0000256" key="6">
    <source>
        <dbReference type="ARBA" id="ARBA00022806"/>
    </source>
</evidence>
<evidence type="ECO:0000256" key="1">
    <source>
        <dbReference type="ARBA" id="ARBA00004123"/>
    </source>
</evidence>
<dbReference type="Gene3D" id="1.10.8.60">
    <property type="match status" value="1"/>
</dbReference>
<keyword evidence="7 15" id="KW-0067">ATP-binding</keyword>
<dbReference type="InterPro" id="IPR010339">
    <property type="entry name" value="TIP49_P-loop"/>
</dbReference>
<keyword evidence="6 15" id="KW-0347">Helicase</keyword>
<dbReference type="RefSeq" id="XP_022627676.1">
    <property type="nucleotide sequence ID" value="XM_022773176.1"/>
</dbReference>
<dbReference type="GO" id="GO:0005524">
    <property type="term" value="F:ATP binding"/>
    <property type="evidence" value="ECO:0007669"/>
    <property type="project" value="UniProtKB-KW"/>
</dbReference>
<comment type="similarity">
    <text evidence="2 15">Belongs to the RuvB family.</text>
</comment>
<evidence type="ECO:0000256" key="13">
    <source>
        <dbReference type="ARBA" id="ARBA00023242"/>
    </source>
</evidence>
<dbReference type="GO" id="GO:0000812">
    <property type="term" value="C:Swr1 complex"/>
    <property type="evidence" value="ECO:0007669"/>
    <property type="project" value="EnsemblFungi"/>
</dbReference>
<dbReference type="HOGENOM" id="CLU_028311_1_1_1"/>
<keyword evidence="3 15" id="KW-0547">Nucleotide-binding</keyword>